<dbReference type="GO" id="GO:0008360">
    <property type="term" value="P:regulation of cell shape"/>
    <property type="evidence" value="ECO:0007669"/>
    <property type="project" value="UniProtKB-KW"/>
</dbReference>
<dbReference type="Gene3D" id="2.40.10.340">
    <property type="entry name" value="Rod shape-determining protein MreC, domain 1"/>
    <property type="match status" value="1"/>
</dbReference>
<reference evidence="6" key="1">
    <citation type="submission" date="2018-05" db="EMBL/GenBank/DDBJ databases">
        <authorList>
            <person name="Lanie J.A."/>
            <person name="Ng W.-L."/>
            <person name="Kazmierczak K.M."/>
            <person name="Andrzejewski T.M."/>
            <person name="Davidsen T.M."/>
            <person name="Wayne K.J."/>
            <person name="Tettelin H."/>
            <person name="Glass J.I."/>
            <person name="Rusch D."/>
            <person name="Podicherti R."/>
            <person name="Tsui H.-C.T."/>
            <person name="Winkler M.E."/>
        </authorList>
    </citation>
    <scope>NUCLEOTIDE SEQUENCE</scope>
</reference>
<dbReference type="InterPro" id="IPR042177">
    <property type="entry name" value="Cell/Rod_1"/>
</dbReference>
<dbReference type="NCBIfam" id="TIGR00219">
    <property type="entry name" value="mreC"/>
    <property type="match status" value="1"/>
</dbReference>
<comment type="similarity">
    <text evidence="1">Belongs to the MreC family.</text>
</comment>
<dbReference type="PANTHER" id="PTHR34138">
    <property type="entry name" value="CELL SHAPE-DETERMINING PROTEIN MREC"/>
    <property type="match status" value="1"/>
</dbReference>
<keyword evidence="3" id="KW-0133">Cell shape</keyword>
<dbReference type="AlphaFoldDB" id="A0A381TBF4"/>
<feature type="domain" description="Rod shape-determining protein MreC beta-barrel core" evidence="5">
    <location>
        <begin position="120"/>
        <end position="267"/>
    </location>
</feature>
<evidence type="ECO:0000256" key="3">
    <source>
        <dbReference type="ARBA" id="ARBA00022960"/>
    </source>
</evidence>
<dbReference type="PANTHER" id="PTHR34138:SF1">
    <property type="entry name" value="CELL SHAPE-DETERMINING PROTEIN MREC"/>
    <property type="match status" value="1"/>
</dbReference>
<dbReference type="GO" id="GO:0005886">
    <property type="term" value="C:plasma membrane"/>
    <property type="evidence" value="ECO:0007669"/>
    <property type="project" value="TreeGrafter"/>
</dbReference>
<gene>
    <name evidence="6" type="ORF">METZ01_LOCUS66336</name>
</gene>
<evidence type="ECO:0000256" key="2">
    <source>
        <dbReference type="ARBA" id="ARBA00013855"/>
    </source>
</evidence>
<dbReference type="InterPro" id="IPR007221">
    <property type="entry name" value="MreC"/>
</dbReference>
<dbReference type="InterPro" id="IPR042175">
    <property type="entry name" value="Cell/Rod_MreC_2"/>
</dbReference>
<evidence type="ECO:0000259" key="5">
    <source>
        <dbReference type="Pfam" id="PF04085"/>
    </source>
</evidence>
<evidence type="ECO:0000256" key="1">
    <source>
        <dbReference type="ARBA" id="ARBA00009369"/>
    </source>
</evidence>
<organism evidence="6">
    <name type="scientific">marine metagenome</name>
    <dbReference type="NCBI Taxonomy" id="408172"/>
    <lineage>
        <taxon>unclassified sequences</taxon>
        <taxon>metagenomes</taxon>
        <taxon>ecological metagenomes</taxon>
    </lineage>
</organism>
<sequence length="287" mass="31428">MKSKLLVLPTRLLLLGILSAGLMFADSRTGSLRQVRSFVSVISLPVHVVASSPALFFRWVGGDLEDWGQLRRKYEDLQHQHLILQSRLQQLDALQFENDRLRDIISSAARIPDEGLFGRIIEVGPDLYDRTVLVNRGTADGVYVGQPVLGPNGVIGQVIRAGLFRSSVMLITDPSQGIPVQLLRNGLRTIVYGSGQGDLLRAPYLGRTADVRKDDIFITSGLAGRFPAGYPVGRVIKIKRDPNAPFLDVLAQPSARLGSAREVLLIWRGADDGQVSDPVATSESIDR</sequence>
<evidence type="ECO:0000256" key="4">
    <source>
        <dbReference type="ARBA" id="ARBA00032089"/>
    </source>
</evidence>
<accession>A0A381TBF4</accession>
<dbReference type="PIRSF" id="PIRSF038471">
    <property type="entry name" value="MreC"/>
    <property type="match status" value="1"/>
</dbReference>
<evidence type="ECO:0000313" key="6">
    <source>
        <dbReference type="EMBL" id="SVA13482.1"/>
    </source>
</evidence>
<protein>
    <recommendedName>
        <fullName evidence="2">Cell shape-determining protein MreC</fullName>
    </recommendedName>
    <alternativeName>
        <fullName evidence="4">Cell shape protein MreC</fullName>
    </alternativeName>
</protein>
<dbReference type="Pfam" id="PF04085">
    <property type="entry name" value="MreC"/>
    <property type="match status" value="1"/>
</dbReference>
<dbReference type="Gene3D" id="2.40.10.350">
    <property type="entry name" value="Rod shape-determining protein MreC, domain 2"/>
    <property type="match status" value="1"/>
</dbReference>
<dbReference type="InterPro" id="IPR055342">
    <property type="entry name" value="MreC_beta-barrel_core"/>
</dbReference>
<proteinExistence type="inferred from homology"/>
<name>A0A381TBF4_9ZZZZ</name>
<dbReference type="EMBL" id="UINC01004325">
    <property type="protein sequence ID" value="SVA13482.1"/>
    <property type="molecule type" value="Genomic_DNA"/>
</dbReference>